<evidence type="ECO:0000313" key="4">
    <source>
        <dbReference type="EMBL" id="GGJ68561.1"/>
    </source>
</evidence>
<dbReference type="AlphaFoldDB" id="A0A917PAC7"/>
<reference evidence="4" key="2">
    <citation type="submission" date="2020-09" db="EMBL/GenBank/DDBJ databases">
        <authorList>
            <person name="Sun Q."/>
            <person name="Ohkuma M."/>
        </authorList>
    </citation>
    <scope>NUCLEOTIDE SEQUENCE</scope>
    <source>
        <strain evidence="4">JCM 14371</strain>
    </source>
</reference>
<dbReference type="GO" id="GO:0016709">
    <property type="term" value="F:oxidoreductase activity, acting on paired donors, with incorporation or reduction of molecular oxygen, NAD(P)H as one donor, and incorporation of one atom of oxygen"/>
    <property type="evidence" value="ECO:0007669"/>
    <property type="project" value="UniProtKB-ARBA"/>
</dbReference>
<proteinExistence type="predicted"/>
<keyword evidence="5" id="KW-1185">Reference proteome</keyword>
<dbReference type="PANTHER" id="PTHR43004:SF3">
    <property type="entry name" value="P-HYDROXYBENZOATE HYDROXYLASE"/>
    <property type="match status" value="1"/>
</dbReference>
<evidence type="ECO:0000256" key="2">
    <source>
        <dbReference type="ARBA" id="ARBA00022827"/>
    </source>
</evidence>
<dbReference type="RefSeq" id="WP_229670801.1">
    <property type="nucleotide sequence ID" value="NZ_BMOE01000002.1"/>
</dbReference>
<dbReference type="NCBIfam" id="NF006091">
    <property type="entry name" value="PRK08243.1"/>
    <property type="match status" value="1"/>
</dbReference>
<feature type="domain" description="FAD-binding" evidence="3">
    <location>
        <begin position="8"/>
        <end position="349"/>
    </location>
</feature>
<evidence type="ECO:0000256" key="1">
    <source>
        <dbReference type="ARBA" id="ARBA00022630"/>
    </source>
</evidence>
<dbReference type="Proteomes" id="UP000635726">
    <property type="component" value="Unassembled WGS sequence"/>
</dbReference>
<organism evidence="4 5">
    <name type="scientific">Deinococcus aquiradiocola</name>
    <dbReference type="NCBI Taxonomy" id="393059"/>
    <lineage>
        <taxon>Bacteria</taxon>
        <taxon>Thermotogati</taxon>
        <taxon>Deinococcota</taxon>
        <taxon>Deinococci</taxon>
        <taxon>Deinococcales</taxon>
        <taxon>Deinococcaceae</taxon>
        <taxon>Deinococcus</taxon>
    </lineage>
</organism>
<protein>
    <submittedName>
        <fullName evidence="4">4-hydroxybenzoate 3-monooxygenase</fullName>
    </submittedName>
</protein>
<sequence>MMTRTSRVPVGIVGAGPAGLFLSLLLRREGIESVVLDSRSRAEIEGTIRAGVLEHWTADLIRDLGLNGRMDRLAHRHGGVTLQFCGERHHLNFRELTDGKEVTVYPQHEVLIDLLAALDAEGGQVIFGVQDVAMHDLRTDRPRLTFRRAPDAEPEELLCEYVAGCDGFHGPGRQAIPVTERREYTKVYPFGWLGVLVEAPPSYHELIYANHERGFALLSTRTPEIQRMYVQCGPHDPLGEWPDDRVWEELHRRLDVPGSCVTEGRIFQKNIVPLRSFVSEPMRYGRLFLAGDAAHIVPPTGAKGLNLAVGDVVLLSHLMIRAMRHGDRDALDTYSARALRRVWRAERFSWSMTRMLHRDPTGSAFEGRIHLAELDYLVHSEAASRSLAENYVGFPVEL</sequence>
<dbReference type="SUPFAM" id="SSF54373">
    <property type="entry name" value="FAD-linked reductases, C-terminal domain"/>
    <property type="match status" value="1"/>
</dbReference>
<keyword evidence="2" id="KW-0274">FAD</keyword>
<reference evidence="4" key="1">
    <citation type="journal article" date="2014" name="Int. J. Syst. Evol. Microbiol.">
        <title>Complete genome sequence of Corynebacterium casei LMG S-19264T (=DSM 44701T), isolated from a smear-ripened cheese.</title>
        <authorList>
            <consortium name="US DOE Joint Genome Institute (JGI-PGF)"/>
            <person name="Walter F."/>
            <person name="Albersmeier A."/>
            <person name="Kalinowski J."/>
            <person name="Ruckert C."/>
        </authorList>
    </citation>
    <scope>NUCLEOTIDE SEQUENCE</scope>
    <source>
        <strain evidence="4">JCM 14371</strain>
    </source>
</reference>
<dbReference type="EMBL" id="BMOE01000002">
    <property type="protein sequence ID" value="GGJ68561.1"/>
    <property type="molecule type" value="Genomic_DNA"/>
</dbReference>
<dbReference type="InterPro" id="IPR036188">
    <property type="entry name" value="FAD/NAD-bd_sf"/>
</dbReference>
<name>A0A917PAC7_9DEIO</name>
<dbReference type="Gene3D" id="3.30.9.10">
    <property type="entry name" value="D-Amino Acid Oxidase, subunit A, domain 2"/>
    <property type="match status" value="1"/>
</dbReference>
<evidence type="ECO:0000313" key="5">
    <source>
        <dbReference type="Proteomes" id="UP000635726"/>
    </source>
</evidence>
<dbReference type="Pfam" id="PF01494">
    <property type="entry name" value="FAD_binding_3"/>
    <property type="match status" value="1"/>
</dbReference>
<dbReference type="InterPro" id="IPR002938">
    <property type="entry name" value="FAD-bd"/>
</dbReference>
<gene>
    <name evidence="4" type="primary">pobA</name>
    <name evidence="4" type="ORF">GCM10008939_11250</name>
</gene>
<accession>A0A917PAC7</accession>
<dbReference type="GO" id="GO:0071949">
    <property type="term" value="F:FAD binding"/>
    <property type="evidence" value="ECO:0007669"/>
    <property type="project" value="InterPro"/>
</dbReference>
<dbReference type="Gene3D" id="3.50.50.60">
    <property type="entry name" value="FAD/NAD(P)-binding domain"/>
    <property type="match status" value="1"/>
</dbReference>
<comment type="caution">
    <text evidence="4">The sequence shown here is derived from an EMBL/GenBank/DDBJ whole genome shotgun (WGS) entry which is preliminary data.</text>
</comment>
<dbReference type="PRINTS" id="PR00420">
    <property type="entry name" value="RNGMNOXGNASE"/>
</dbReference>
<dbReference type="InterPro" id="IPR050641">
    <property type="entry name" value="RIFMO-like"/>
</dbReference>
<dbReference type="SUPFAM" id="SSF51905">
    <property type="entry name" value="FAD/NAD(P)-binding domain"/>
    <property type="match status" value="1"/>
</dbReference>
<dbReference type="PANTHER" id="PTHR43004">
    <property type="entry name" value="TRK SYSTEM POTASSIUM UPTAKE PROTEIN"/>
    <property type="match status" value="1"/>
</dbReference>
<keyword evidence="1" id="KW-0285">Flavoprotein</keyword>
<evidence type="ECO:0000259" key="3">
    <source>
        <dbReference type="Pfam" id="PF01494"/>
    </source>
</evidence>